<dbReference type="Pfam" id="PF00512">
    <property type="entry name" value="HisKA"/>
    <property type="match status" value="1"/>
</dbReference>
<dbReference type="InterPro" id="IPR036890">
    <property type="entry name" value="HATPase_C_sf"/>
</dbReference>
<feature type="domain" description="Histidine kinase" evidence="9">
    <location>
        <begin position="414"/>
        <end position="635"/>
    </location>
</feature>
<dbReference type="Pfam" id="PF02518">
    <property type="entry name" value="HATPase_c"/>
    <property type="match status" value="1"/>
</dbReference>
<evidence type="ECO:0000256" key="4">
    <source>
        <dbReference type="ARBA" id="ARBA00022553"/>
    </source>
</evidence>
<keyword evidence="8" id="KW-0472">Membrane</keyword>
<dbReference type="SMART" id="SM00387">
    <property type="entry name" value="HATPase_c"/>
    <property type="match status" value="1"/>
</dbReference>
<feature type="transmembrane region" description="Helical" evidence="8">
    <location>
        <begin position="28"/>
        <end position="48"/>
    </location>
</feature>
<comment type="subcellular location">
    <subcellularLocation>
        <location evidence="2">Membrane</location>
    </subcellularLocation>
</comment>
<dbReference type="InterPro" id="IPR003660">
    <property type="entry name" value="HAMP_dom"/>
</dbReference>
<dbReference type="CDD" id="cd06225">
    <property type="entry name" value="HAMP"/>
    <property type="match status" value="1"/>
</dbReference>
<dbReference type="GO" id="GO:0004673">
    <property type="term" value="F:protein histidine kinase activity"/>
    <property type="evidence" value="ECO:0007669"/>
    <property type="project" value="UniProtKB-EC"/>
</dbReference>
<dbReference type="PANTHER" id="PTHR45339:SF1">
    <property type="entry name" value="HYBRID SIGNAL TRANSDUCTION HISTIDINE KINASE J"/>
    <property type="match status" value="1"/>
</dbReference>
<evidence type="ECO:0000256" key="6">
    <source>
        <dbReference type="ARBA" id="ARBA00022777"/>
    </source>
</evidence>
<evidence type="ECO:0000256" key="1">
    <source>
        <dbReference type="ARBA" id="ARBA00000085"/>
    </source>
</evidence>
<keyword evidence="12" id="KW-1185">Reference proteome</keyword>
<comment type="catalytic activity">
    <reaction evidence="1">
        <text>ATP + protein L-histidine = ADP + protein N-phospho-L-histidine.</text>
        <dbReference type="EC" id="2.7.13.3"/>
    </reaction>
</comment>
<dbReference type="RefSeq" id="WP_420905013.1">
    <property type="nucleotide sequence ID" value="NZ_BAAFGK010000004.1"/>
</dbReference>
<comment type="caution">
    <text evidence="11">The sequence shown here is derived from an EMBL/GenBank/DDBJ whole genome shotgun (WGS) entry which is preliminary data.</text>
</comment>
<dbReference type="SUPFAM" id="SSF55874">
    <property type="entry name" value="ATPase domain of HSP90 chaperone/DNA topoisomerase II/histidine kinase"/>
    <property type="match status" value="1"/>
</dbReference>
<dbReference type="SUPFAM" id="SSF47384">
    <property type="entry name" value="Homodimeric domain of signal transducing histidine kinase"/>
    <property type="match status" value="1"/>
</dbReference>
<dbReference type="SMART" id="SM00304">
    <property type="entry name" value="HAMP"/>
    <property type="match status" value="1"/>
</dbReference>
<evidence type="ECO:0000256" key="5">
    <source>
        <dbReference type="ARBA" id="ARBA00022679"/>
    </source>
</evidence>
<dbReference type="Gene3D" id="3.30.565.10">
    <property type="entry name" value="Histidine kinase-like ATPase, C-terminal domain"/>
    <property type="match status" value="1"/>
</dbReference>
<evidence type="ECO:0000256" key="2">
    <source>
        <dbReference type="ARBA" id="ARBA00004370"/>
    </source>
</evidence>
<evidence type="ECO:0000313" key="11">
    <source>
        <dbReference type="EMBL" id="GAB0057313.1"/>
    </source>
</evidence>
<dbReference type="InterPro" id="IPR004358">
    <property type="entry name" value="Sig_transdc_His_kin-like_C"/>
</dbReference>
<keyword evidence="7" id="KW-0902">Two-component regulatory system</keyword>
<dbReference type="EMBL" id="BAAFGK010000004">
    <property type="protein sequence ID" value="GAB0057313.1"/>
    <property type="molecule type" value="Genomic_DNA"/>
</dbReference>
<dbReference type="EC" id="2.7.13.3" evidence="3"/>
<feature type="domain" description="HAMP" evidence="10">
    <location>
        <begin position="340"/>
        <end position="392"/>
    </location>
</feature>
<keyword evidence="5 11" id="KW-0808">Transferase</keyword>
<dbReference type="PANTHER" id="PTHR45339">
    <property type="entry name" value="HYBRID SIGNAL TRANSDUCTION HISTIDINE KINASE J"/>
    <property type="match status" value="1"/>
</dbReference>
<proteinExistence type="predicted"/>
<keyword evidence="6 11" id="KW-0418">Kinase</keyword>
<keyword evidence="4" id="KW-0597">Phosphoprotein</keyword>
<evidence type="ECO:0000259" key="9">
    <source>
        <dbReference type="PROSITE" id="PS50109"/>
    </source>
</evidence>
<accession>A0ABQ0C8V9</accession>
<dbReference type="CDD" id="cd00082">
    <property type="entry name" value="HisKA"/>
    <property type="match status" value="1"/>
</dbReference>
<organism evidence="11 12">
    <name type="scientific">Candidatus Magnetaquiglobus chichijimensis</name>
    <dbReference type="NCBI Taxonomy" id="3141448"/>
    <lineage>
        <taxon>Bacteria</taxon>
        <taxon>Pseudomonadati</taxon>
        <taxon>Pseudomonadota</taxon>
        <taxon>Magnetococcia</taxon>
        <taxon>Magnetococcales</taxon>
        <taxon>Candidatus Magnetaquicoccaceae</taxon>
        <taxon>Candidatus Magnetaquiglobus</taxon>
    </lineage>
</organism>
<dbReference type="SMART" id="SM00388">
    <property type="entry name" value="HisKA"/>
    <property type="match status" value="1"/>
</dbReference>
<reference evidence="11 12" key="1">
    <citation type="submission" date="2024-09" db="EMBL/GenBank/DDBJ databases">
        <title>Draft genome sequence of Candidatus Magnetaquicoccaceae bacterium FCR-1.</title>
        <authorList>
            <person name="Shimoshige H."/>
            <person name="Shimamura S."/>
            <person name="Taoka A."/>
            <person name="Kobayashi H."/>
            <person name="Maekawa T."/>
        </authorList>
    </citation>
    <scope>NUCLEOTIDE SEQUENCE [LARGE SCALE GENOMIC DNA]</scope>
    <source>
        <strain evidence="11 12">FCR-1</strain>
    </source>
</reference>
<dbReference type="InterPro" id="IPR036097">
    <property type="entry name" value="HisK_dim/P_sf"/>
</dbReference>
<dbReference type="Gene3D" id="6.10.340.10">
    <property type="match status" value="1"/>
</dbReference>
<dbReference type="PRINTS" id="PR00344">
    <property type="entry name" value="BCTRLSENSOR"/>
</dbReference>
<dbReference type="InterPro" id="IPR003661">
    <property type="entry name" value="HisK_dim/P_dom"/>
</dbReference>
<feature type="transmembrane region" description="Helical" evidence="8">
    <location>
        <begin position="314"/>
        <end position="338"/>
    </location>
</feature>
<dbReference type="Pfam" id="PF00672">
    <property type="entry name" value="HAMP"/>
    <property type="match status" value="1"/>
</dbReference>
<dbReference type="Gene3D" id="1.10.287.130">
    <property type="match status" value="1"/>
</dbReference>
<dbReference type="CDD" id="cd16922">
    <property type="entry name" value="HATPase_EvgS-ArcB-TorS-like"/>
    <property type="match status" value="1"/>
</dbReference>
<dbReference type="SUPFAM" id="SSF158472">
    <property type="entry name" value="HAMP domain-like"/>
    <property type="match status" value="1"/>
</dbReference>
<dbReference type="InterPro" id="IPR003594">
    <property type="entry name" value="HATPase_dom"/>
</dbReference>
<evidence type="ECO:0000256" key="3">
    <source>
        <dbReference type="ARBA" id="ARBA00012438"/>
    </source>
</evidence>
<dbReference type="InterPro" id="IPR005467">
    <property type="entry name" value="His_kinase_dom"/>
</dbReference>
<evidence type="ECO:0000313" key="12">
    <source>
        <dbReference type="Proteomes" id="UP001628193"/>
    </source>
</evidence>
<sequence length="743" mass="82730">MTHPSGDREPEVVGGERADVRRNLQLRLALLVLPLLMISLATLGYLAFDELRDSRLEGARVELKNALDHARNAILYRMEALHSHLEVFTRSEILEKYLDIEDEQERYTLLQPSLIRLFSGYQRAIGAYFEVRLLLPDGYEDTRVTSFELPNLSEMEGDSPFFQELTRHPHAPYHRMAIHPDNGEWVVMAGKALLTLSKAGLRLTERGSPRGYLAVSMRASFLADLAERRHIGRDGGYLIADGAGRIHFAYRKELVNDSLPEFPLGQAHGDLSRLEPREVMLRGERVLALGVAVEPDLVVVAVEHLEEIYRDTDALLLTTLLVGMGATLVMGLAILYFLQRLVVRPLRKLRQVSGRIGGGDLATPVPVLGQDEIGQVAAAMEKMRFKLSGLYDDLASARDQAESANRAKSAFLANMSHELRTPMNAILGMSQLLMNGDLAPRQREMLGKIHGAARSLTRMITDLLDFSRIESDRLELAVVAFRLEDVWCGVERPCEARALEKGVTLSYRQVGELPDRLVGDCHRLRQVLFNLVDNAVKFTDRGWVRVEVSEVERISEEVVVRFEVADSGIGMTTEGCRLLFERFTQGDGSAARRHGGTGLGLALSQALVNRMGGTIGVESVPGEGSRFWFTVRLRRSTGTESPPPEEIAGGEEVLAVPAEPVPGDESAVRQTPSATGLDMTLARSLVKPLRDRQPKLCLEILERLEASNPGDEMVGDMIRLVKRYRLKEAEQRLESWLDGVERA</sequence>
<dbReference type="Proteomes" id="UP001628193">
    <property type="component" value="Unassembled WGS sequence"/>
</dbReference>
<keyword evidence="8" id="KW-0812">Transmembrane</keyword>
<dbReference type="PROSITE" id="PS50109">
    <property type="entry name" value="HIS_KIN"/>
    <property type="match status" value="1"/>
</dbReference>
<evidence type="ECO:0000259" key="10">
    <source>
        <dbReference type="PROSITE" id="PS50885"/>
    </source>
</evidence>
<evidence type="ECO:0000256" key="8">
    <source>
        <dbReference type="SAM" id="Phobius"/>
    </source>
</evidence>
<gene>
    <name evidence="11" type="primary">rcsC_45</name>
    <name evidence="11" type="ORF">SIID45300_01637</name>
</gene>
<evidence type="ECO:0000256" key="7">
    <source>
        <dbReference type="ARBA" id="ARBA00023012"/>
    </source>
</evidence>
<dbReference type="PROSITE" id="PS50885">
    <property type="entry name" value="HAMP"/>
    <property type="match status" value="1"/>
</dbReference>
<protein>
    <recommendedName>
        <fullName evidence="3">histidine kinase</fullName>
        <ecNumber evidence="3">2.7.13.3</ecNumber>
    </recommendedName>
</protein>
<keyword evidence="8" id="KW-1133">Transmembrane helix</keyword>
<name>A0ABQ0C8V9_9PROT</name>